<gene>
    <name evidence="1" type="ORF">L1987_18966</name>
</gene>
<protein>
    <submittedName>
        <fullName evidence="1">Uncharacterized protein</fullName>
    </submittedName>
</protein>
<evidence type="ECO:0000313" key="2">
    <source>
        <dbReference type="Proteomes" id="UP001056120"/>
    </source>
</evidence>
<dbReference type="EMBL" id="CM042023">
    <property type="protein sequence ID" value="KAI3814218.1"/>
    <property type="molecule type" value="Genomic_DNA"/>
</dbReference>
<proteinExistence type="predicted"/>
<name>A0ACB9J3D7_9ASTR</name>
<reference evidence="1 2" key="2">
    <citation type="journal article" date="2022" name="Mol. Ecol. Resour.">
        <title>The genomes of chicory, endive, great burdock and yacon provide insights into Asteraceae paleo-polyploidization history and plant inulin production.</title>
        <authorList>
            <person name="Fan W."/>
            <person name="Wang S."/>
            <person name="Wang H."/>
            <person name="Wang A."/>
            <person name="Jiang F."/>
            <person name="Liu H."/>
            <person name="Zhao H."/>
            <person name="Xu D."/>
            <person name="Zhang Y."/>
        </authorList>
    </citation>
    <scope>NUCLEOTIDE SEQUENCE [LARGE SCALE GENOMIC DNA]</scope>
    <source>
        <strain evidence="2">cv. Yunnan</strain>
        <tissue evidence="1">Leaves</tissue>
    </source>
</reference>
<sequence length="68" mass="7405">MVKGAVLEDEQTFSILAIFGNSGICYEFSHMLILGSGCSGLTLCQFLDCIGLSRIWVIGFGAYMFLIC</sequence>
<reference evidence="2" key="1">
    <citation type="journal article" date="2022" name="Mol. Ecol. Resour.">
        <title>The genomes of chicory, endive, great burdock and yacon provide insights into Asteraceae palaeo-polyploidization history and plant inulin production.</title>
        <authorList>
            <person name="Fan W."/>
            <person name="Wang S."/>
            <person name="Wang H."/>
            <person name="Wang A."/>
            <person name="Jiang F."/>
            <person name="Liu H."/>
            <person name="Zhao H."/>
            <person name="Xu D."/>
            <person name="Zhang Y."/>
        </authorList>
    </citation>
    <scope>NUCLEOTIDE SEQUENCE [LARGE SCALE GENOMIC DNA]</scope>
    <source>
        <strain evidence="2">cv. Yunnan</strain>
    </source>
</reference>
<accession>A0ACB9J3D7</accession>
<comment type="caution">
    <text evidence="1">The sequence shown here is derived from an EMBL/GenBank/DDBJ whole genome shotgun (WGS) entry which is preliminary data.</text>
</comment>
<keyword evidence="2" id="KW-1185">Reference proteome</keyword>
<organism evidence="1 2">
    <name type="scientific">Smallanthus sonchifolius</name>
    <dbReference type="NCBI Taxonomy" id="185202"/>
    <lineage>
        <taxon>Eukaryota</taxon>
        <taxon>Viridiplantae</taxon>
        <taxon>Streptophyta</taxon>
        <taxon>Embryophyta</taxon>
        <taxon>Tracheophyta</taxon>
        <taxon>Spermatophyta</taxon>
        <taxon>Magnoliopsida</taxon>
        <taxon>eudicotyledons</taxon>
        <taxon>Gunneridae</taxon>
        <taxon>Pentapetalae</taxon>
        <taxon>asterids</taxon>
        <taxon>campanulids</taxon>
        <taxon>Asterales</taxon>
        <taxon>Asteraceae</taxon>
        <taxon>Asteroideae</taxon>
        <taxon>Heliantheae alliance</taxon>
        <taxon>Millerieae</taxon>
        <taxon>Smallanthus</taxon>
    </lineage>
</organism>
<dbReference type="Proteomes" id="UP001056120">
    <property type="component" value="Linkage Group LG06"/>
</dbReference>
<evidence type="ECO:0000313" key="1">
    <source>
        <dbReference type="EMBL" id="KAI3814218.1"/>
    </source>
</evidence>